<name>A0A7U4DNG3_DESPD</name>
<dbReference type="NCBIfam" id="TIGR03904">
    <property type="entry name" value="SAM_YgiQ"/>
    <property type="match status" value="1"/>
</dbReference>
<feature type="region of interest" description="Disordered" evidence="7">
    <location>
        <begin position="554"/>
        <end position="583"/>
    </location>
</feature>
<dbReference type="PROSITE" id="PS51918">
    <property type="entry name" value="RADICAL_SAM"/>
    <property type="match status" value="1"/>
</dbReference>
<feature type="domain" description="Radical SAM core" evidence="8">
    <location>
        <begin position="286"/>
        <end position="563"/>
    </location>
</feature>
<keyword evidence="1 6" id="KW-0004">4Fe-4S</keyword>
<comment type="cofactor">
    <cofactor evidence="6">
        <name>[4Fe-4S] cluster</name>
        <dbReference type="ChEBI" id="CHEBI:49883"/>
    </cofactor>
    <text evidence="6">Binds 1 [4Fe-4S] cluster. The cluster is coordinated with 3 cysteines and an exchangeable S-adenosyl-L-methionine.</text>
</comment>
<dbReference type="KEGG" id="dpr:Despr_0712"/>
<feature type="binding site" evidence="6">
    <location>
        <position position="305"/>
    </location>
    <ligand>
        <name>[4Fe-4S] cluster</name>
        <dbReference type="ChEBI" id="CHEBI:49883"/>
        <note>4Fe-4S-S-AdoMet</note>
    </ligand>
</feature>
<accession>A0A7U4DNG3</accession>
<dbReference type="InterPro" id="IPR022946">
    <property type="entry name" value="UPF0313"/>
</dbReference>
<evidence type="ECO:0000256" key="4">
    <source>
        <dbReference type="ARBA" id="ARBA00023004"/>
    </source>
</evidence>
<dbReference type="PANTHER" id="PTHR32331">
    <property type="entry name" value="UPF0313 PROTEIN YGIQ"/>
    <property type="match status" value="1"/>
</dbReference>
<dbReference type="SMART" id="SM00729">
    <property type="entry name" value="Elp3"/>
    <property type="match status" value="1"/>
</dbReference>
<dbReference type="EMBL" id="CP002364">
    <property type="protein sequence ID" value="ADW16887.1"/>
    <property type="molecule type" value="Genomic_DNA"/>
</dbReference>
<dbReference type="InterPro" id="IPR058240">
    <property type="entry name" value="rSAM_sf"/>
</dbReference>
<protein>
    <submittedName>
        <fullName evidence="9">Radical SAM domain protein</fullName>
    </submittedName>
</protein>
<reference evidence="9 10" key="1">
    <citation type="journal article" date="2011" name="Stand. Genomic Sci.">
        <title>Complete genome sequence of Desulfobulbus propionicus type strain (1pr3).</title>
        <authorList>
            <person name="Pagani I."/>
            <person name="Lapidus A."/>
            <person name="Nolan M."/>
            <person name="Lucas S."/>
            <person name="Hammon N."/>
            <person name="Deshpande S."/>
            <person name="Cheng J.F."/>
            <person name="Chertkov O."/>
            <person name="Davenport K."/>
            <person name="Tapia R."/>
            <person name="Han C."/>
            <person name="Goodwin L."/>
            <person name="Pitluck S."/>
            <person name="Liolios K."/>
            <person name="Mavromatis K."/>
            <person name="Ivanova N."/>
            <person name="Mikhailova N."/>
            <person name="Pati A."/>
            <person name="Chen A."/>
            <person name="Palaniappan K."/>
            <person name="Land M."/>
            <person name="Hauser L."/>
            <person name="Chang Y.J."/>
            <person name="Jeffries C.D."/>
            <person name="Detter J.C."/>
            <person name="Brambilla E."/>
            <person name="Kannan K.P."/>
            <person name="Djao O.D."/>
            <person name="Rohde M."/>
            <person name="Pukall R."/>
            <person name="Spring S."/>
            <person name="Goker M."/>
            <person name="Sikorski J."/>
            <person name="Woyke T."/>
            <person name="Bristow J."/>
            <person name="Eisen J.A."/>
            <person name="Markowitz V."/>
            <person name="Hugenholtz P."/>
            <person name="Kyrpides N.C."/>
            <person name="Klenk H.P."/>
        </authorList>
    </citation>
    <scope>NUCLEOTIDE SEQUENCE [LARGE SCALE GENOMIC DNA]</scope>
    <source>
        <strain evidence="10">ATCC 33891 / DSM 2032 / 1pr3</strain>
    </source>
</reference>
<comment type="similarity">
    <text evidence="6">Belongs to the UPF0313 family.</text>
</comment>
<dbReference type="GO" id="GO:0003824">
    <property type="term" value="F:catalytic activity"/>
    <property type="evidence" value="ECO:0007669"/>
    <property type="project" value="InterPro"/>
</dbReference>
<evidence type="ECO:0000256" key="7">
    <source>
        <dbReference type="SAM" id="MobiDB-lite"/>
    </source>
</evidence>
<keyword evidence="10" id="KW-1185">Reference proteome</keyword>
<dbReference type="Pfam" id="PF08497">
    <property type="entry name" value="Radical_SAM_N"/>
    <property type="match status" value="1"/>
</dbReference>
<dbReference type="PROSITE" id="PS01278">
    <property type="entry name" value="MTTASE_RADICAL"/>
    <property type="match status" value="1"/>
</dbReference>
<keyword evidence="5 6" id="KW-0411">Iron-sulfur</keyword>
<dbReference type="GO" id="GO:0051539">
    <property type="term" value="F:4 iron, 4 sulfur cluster binding"/>
    <property type="evidence" value="ECO:0007669"/>
    <property type="project" value="UniProtKB-KW"/>
</dbReference>
<dbReference type="PANTHER" id="PTHR32331:SF0">
    <property type="entry name" value="UPF0313 PROTEIN YGIQ"/>
    <property type="match status" value="1"/>
</dbReference>
<evidence type="ECO:0000256" key="1">
    <source>
        <dbReference type="ARBA" id="ARBA00022485"/>
    </source>
</evidence>
<dbReference type="RefSeq" id="WP_015723432.1">
    <property type="nucleotide sequence ID" value="NC_014972.1"/>
</dbReference>
<dbReference type="SUPFAM" id="SSF102114">
    <property type="entry name" value="Radical SAM enzymes"/>
    <property type="match status" value="1"/>
</dbReference>
<dbReference type="InterPro" id="IPR020612">
    <property type="entry name" value="Methylthiotransferase_CS"/>
</dbReference>
<keyword evidence="3 6" id="KW-0479">Metal-binding</keyword>
<dbReference type="GO" id="GO:0005506">
    <property type="term" value="F:iron ion binding"/>
    <property type="evidence" value="ECO:0007669"/>
    <property type="project" value="UniProtKB-UniRule"/>
</dbReference>
<feature type="region of interest" description="Disordered" evidence="7">
    <location>
        <begin position="87"/>
        <end position="108"/>
    </location>
</feature>
<keyword evidence="4 6" id="KW-0408">Iron</keyword>
<evidence type="ECO:0000313" key="10">
    <source>
        <dbReference type="Proteomes" id="UP000006365"/>
    </source>
</evidence>
<sequence>MFLPCTREEMKRLGWARLDVILVTGDAYIDSPFIGVAVIGKLLARQGFRVGIIAQPDIGSAADITRLGEPLLFWGITGGSIDSMVANRTASGKRRRSDDYTPGGENTRRPDRAVIAYANLIRQHFKKTVPLVLGGIEASLRRVSHYDYWDNRVRRSILFDAKADYLLYGMAERSVVELARTLAAGEPPTFIRGLCHIAPTAPEQALLLPAHQTVAQDKQAFTAMFRTFYDHNDPLTARPLAQQQDSRFLVHNPPPLPLSTEELDAVHALDFERELHPLDRQRGQVRALDTIRFALTTHRGCYGECNFCAIAVHQGRTIQQRSATSIVREAETLAAHPSFKGMIADVGGPTANMYGFECAKKLARGACRDKRCLFPAICPSLRIDHGPLIALLQRLRGVRGIKKIAVASGVRYDLILADHKKGLDYLRELVRHHVSGQMKIAPEHSEAEVLAAMGKPGTESLLQFRRLFNRLTEEEGLRQFLTYYLIAAHPGCTQAAMERLRAFCQRELHLVPRQVQLFTPTPCTWSTLMYWTETDPFSKSPCFVEKNDVGRERQKAALATSHPCSPKESTSPPANRSTARRKR</sequence>
<evidence type="ECO:0000256" key="6">
    <source>
        <dbReference type="HAMAP-Rule" id="MF_01251"/>
    </source>
</evidence>
<evidence type="ECO:0000256" key="3">
    <source>
        <dbReference type="ARBA" id="ARBA00022723"/>
    </source>
</evidence>
<dbReference type="SFLD" id="SFLDS00029">
    <property type="entry name" value="Radical_SAM"/>
    <property type="match status" value="1"/>
</dbReference>
<feature type="binding site" evidence="6">
    <location>
        <position position="301"/>
    </location>
    <ligand>
        <name>[4Fe-4S] cluster</name>
        <dbReference type="ChEBI" id="CHEBI:49883"/>
        <note>4Fe-4S-S-AdoMet</note>
    </ligand>
</feature>
<feature type="compositionally biased region" description="Polar residues" evidence="7">
    <location>
        <begin position="567"/>
        <end position="577"/>
    </location>
</feature>
<dbReference type="InterPro" id="IPR007197">
    <property type="entry name" value="rSAM"/>
</dbReference>
<dbReference type="SFLD" id="SFLDG01082">
    <property type="entry name" value="B12-binding_domain_containing"/>
    <property type="match status" value="1"/>
</dbReference>
<dbReference type="HAMAP" id="MF_01251">
    <property type="entry name" value="UPF0313"/>
    <property type="match status" value="1"/>
</dbReference>
<evidence type="ECO:0000313" key="9">
    <source>
        <dbReference type="EMBL" id="ADW16887.1"/>
    </source>
</evidence>
<dbReference type="InterPro" id="IPR023404">
    <property type="entry name" value="rSAM_horseshoe"/>
</dbReference>
<evidence type="ECO:0000256" key="2">
    <source>
        <dbReference type="ARBA" id="ARBA00022691"/>
    </source>
</evidence>
<dbReference type="AlphaFoldDB" id="A0A7U4DNG3"/>
<proteinExistence type="inferred from homology"/>
<dbReference type="InterPro" id="IPR013704">
    <property type="entry name" value="UPF0313_N"/>
</dbReference>
<evidence type="ECO:0000259" key="8">
    <source>
        <dbReference type="PROSITE" id="PS51918"/>
    </source>
</evidence>
<dbReference type="SFLD" id="SFLDG01069">
    <property type="entry name" value="UPF0313"/>
    <property type="match status" value="1"/>
</dbReference>
<feature type="binding site" evidence="6">
    <location>
        <position position="308"/>
    </location>
    <ligand>
        <name>[4Fe-4S] cluster</name>
        <dbReference type="ChEBI" id="CHEBI:49883"/>
        <note>4Fe-4S-S-AdoMet</note>
    </ligand>
</feature>
<gene>
    <name evidence="9" type="ordered locus">Despr_0712</name>
</gene>
<evidence type="ECO:0000256" key="5">
    <source>
        <dbReference type="ARBA" id="ARBA00023014"/>
    </source>
</evidence>
<dbReference type="InterPro" id="IPR006638">
    <property type="entry name" value="Elp3/MiaA/NifB-like_rSAM"/>
</dbReference>
<dbReference type="Gene3D" id="3.80.30.20">
    <property type="entry name" value="tm_1862 like domain"/>
    <property type="match status" value="1"/>
</dbReference>
<keyword evidence="2 6" id="KW-0949">S-adenosyl-L-methionine</keyword>
<dbReference type="Proteomes" id="UP000006365">
    <property type="component" value="Chromosome"/>
</dbReference>
<organism evidence="9 10">
    <name type="scientific">Desulfobulbus propionicus (strain ATCC 33891 / DSM 2032 / VKM B-1956 / 1pr3)</name>
    <dbReference type="NCBI Taxonomy" id="577650"/>
    <lineage>
        <taxon>Bacteria</taxon>
        <taxon>Pseudomonadati</taxon>
        <taxon>Thermodesulfobacteriota</taxon>
        <taxon>Desulfobulbia</taxon>
        <taxon>Desulfobulbales</taxon>
        <taxon>Desulfobulbaceae</taxon>
        <taxon>Desulfobulbus</taxon>
    </lineage>
</organism>